<accession>A0A4Q2D0F4</accession>
<sequence length="118" mass="13222">MNIIVGLHYIDFPSPVMQMPPSLPINTTMPGPLANCALYFHLYLSPHLASTQLLLHHNCAQYYLSELPTQDSIMHIVNAVWELTVYLIMARLASIISPFTTVYCTNSNAPVINYVKST</sequence>
<gene>
    <name evidence="1" type="ORF">EST38_g13662</name>
</gene>
<name>A0A4Q2D0F4_9AGAR</name>
<proteinExistence type="predicted"/>
<keyword evidence="2" id="KW-1185">Reference proteome</keyword>
<organism evidence="1 2">
    <name type="scientific">Candolleomyces aberdarensis</name>
    <dbReference type="NCBI Taxonomy" id="2316362"/>
    <lineage>
        <taxon>Eukaryota</taxon>
        <taxon>Fungi</taxon>
        <taxon>Dikarya</taxon>
        <taxon>Basidiomycota</taxon>
        <taxon>Agaricomycotina</taxon>
        <taxon>Agaricomycetes</taxon>
        <taxon>Agaricomycetidae</taxon>
        <taxon>Agaricales</taxon>
        <taxon>Agaricineae</taxon>
        <taxon>Psathyrellaceae</taxon>
        <taxon>Candolleomyces</taxon>
    </lineage>
</organism>
<dbReference type="EMBL" id="SDEE01001362">
    <property type="protein sequence ID" value="RXW12192.1"/>
    <property type="molecule type" value="Genomic_DNA"/>
</dbReference>
<evidence type="ECO:0000313" key="2">
    <source>
        <dbReference type="Proteomes" id="UP000290288"/>
    </source>
</evidence>
<dbReference type="AlphaFoldDB" id="A0A4Q2D0F4"/>
<protein>
    <submittedName>
        <fullName evidence="1">Uncharacterized protein</fullName>
    </submittedName>
</protein>
<evidence type="ECO:0000313" key="1">
    <source>
        <dbReference type="EMBL" id="RXW12192.1"/>
    </source>
</evidence>
<dbReference type="Proteomes" id="UP000290288">
    <property type="component" value="Unassembled WGS sequence"/>
</dbReference>
<comment type="caution">
    <text evidence="1">The sequence shown here is derived from an EMBL/GenBank/DDBJ whole genome shotgun (WGS) entry which is preliminary data.</text>
</comment>
<reference evidence="1 2" key="1">
    <citation type="submission" date="2019-01" db="EMBL/GenBank/DDBJ databases">
        <title>Draft genome sequence of Psathyrella aberdarensis IHI B618.</title>
        <authorList>
            <person name="Buettner E."/>
            <person name="Kellner H."/>
        </authorList>
    </citation>
    <scope>NUCLEOTIDE SEQUENCE [LARGE SCALE GENOMIC DNA]</scope>
    <source>
        <strain evidence="1 2">IHI B618</strain>
    </source>
</reference>